<dbReference type="InterPro" id="IPR009057">
    <property type="entry name" value="Homeodomain-like_sf"/>
</dbReference>
<evidence type="ECO:0000256" key="5">
    <source>
        <dbReference type="PROSITE-ProRule" id="PRU00335"/>
    </source>
</evidence>
<dbReference type="InParanoid" id="A0A3N1GAC5"/>
<sequence length="197" mass="20883">MPRPLDAAARRREVVAALWRVAARDGLAAATARGVAAEAGLSLGAVTRVAPTQEDLHVEALREVLGAVRGRLADGTRTGDPVVDAEAALAETLPLDPVSAAEAGVYYSYLERARSRPALRAVADEVDDALAGLARRVVDDVAPAGLDEDDRAGAARELHALTEGLALALVTWPHRRRPEEARAVVRAWLERLAGGRR</sequence>
<dbReference type="EMBL" id="RJKN01000007">
    <property type="protein sequence ID" value="ROP27182.1"/>
    <property type="molecule type" value="Genomic_DNA"/>
</dbReference>
<dbReference type="InterPro" id="IPR001647">
    <property type="entry name" value="HTH_TetR"/>
</dbReference>
<evidence type="ECO:0000259" key="6">
    <source>
        <dbReference type="PROSITE" id="PS50977"/>
    </source>
</evidence>
<feature type="DNA-binding region" description="H-T-H motif" evidence="5">
    <location>
        <begin position="31"/>
        <end position="50"/>
    </location>
</feature>
<organism evidence="7 8">
    <name type="scientific">Pseudokineococcus lusitanus</name>
    <dbReference type="NCBI Taxonomy" id="763993"/>
    <lineage>
        <taxon>Bacteria</taxon>
        <taxon>Bacillati</taxon>
        <taxon>Actinomycetota</taxon>
        <taxon>Actinomycetes</taxon>
        <taxon>Kineosporiales</taxon>
        <taxon>Kineosporiaceae</taxon>
        <taxon>Pseudokineococcus</taxon>
    </lineage>
</organism>
<dbReference type="SUPFAM" id="SSF46689">
    <property type="entry name" value="Homeodomain-like"/>
    <property type="match status" value="1"/>
</dbReference>
<dbReference type="SUPFAM" id="SSF48498">
    <property type="entry name" value="Tetracyclin repressor-like, C-terminal domain"/>
    <property type="match status" value="1"/>
</dbReference>
<keyword evidence="1" id="KW-0678">Repressor</keyword>
<evidence type="ECO:0000313" key="7">
    <source>
        <dbReference type="EMBL" id="ROP27182.1"/>
    </source>
</evidence>
<dbReference type="InterPro" id="IPR039538">
    <property type="entry name" value="BetI_C"/>
</dbReference>
<keyword evidence="3 5" id="KW-0238">DNA-binding</keyword>
<comment type="caution">
    <text evidence="7">The sequence shown here is derived from an EMBL/GenBank/DDBJ whole genome shotgun (WGS) entry which is preliminary data.</text>
</comment>
<evidence type="ECO:0000256" key="1">
    <source>
        <dbReference type="ARBA" id="ARBA00022491"/>
    </source>
</evidence>
<dbReference type="PROSITE" id="PS50977">
    <property type="entry name" value="HTH_TETR_2"/>
    <property type="match status" value="1"/>
</dbReference>
<dbReference type="AlphaFoldDB" id="A0A3N1GAC5"/>
<evidence type="ECO:0000256" key="2">
    <source>
        <dbReference type="ARBA" id="ARBA00023015"/>
    </source>
</evidence>
<dbReference type="OrthoDB" id="9816296at2"/>
<keyword evidence="4" id="KW-0804">Transcription</keyword>
<dbReference type="Gene3D" id="1.10.357.10">
    <property type="entry name" value="Tetracycline Repressor, domain 2"/>
    <property type="match status" value="1"/>
</dbReference>
<keyword evidence="2" id="KW-0805">Transcription regulation</keyword>
<feature type="domain" description="HTH tetR-type" evidence="6">
    <location>
        <begin position="8"/>
        <end position="68"/>
    </location>
</feature>
<keyword evidence="8" id="KW-1185">Reference proteome</keyword>
<dbReference type="Pfam" id="PF13977">
    <property type="entry name" value="TetR_C_6"/>
    <property type="match status" value="1"/>
</dbReference>
<gene>
    <name evidence="7" type="ORF">EDC03_2706</name>
</gene>
<dbReference type="RefSeq" id="WP_123380778.1">
    <property type="nucleotide sequence ID" value="NZ_RJKN01000007.1"/>
</dbReference>
<protein>
    <submittedName>
        <fullName evidence="7">TetR family transcriptional regulator</fullName>
    </submittedName>
</protein>
<accession>A0A3N1GAC5</accession>
<dbReference type="InterPro" id="IPR036271">
    <property type="entry name" value="Tet_transcr_reg_TetR-rel_C_sf"/>
</dbReference>
<evidence type="ECO:0000256" key="4">
    <source>
        <dbReference type="ARBA" id="ARBA00023163"/>
    </source>
</evidence>
<reference evidence="7 8" key="1">
    <citation type="journal article" date="2015" name="Stand. Genomic Sci.">
        <title>Genomic Encyclopedia of Bacterial and Archaeal Type Strains, Phase III: the genomes of soil and plant-associated and newly described type strains.</title>
        <authorList>
            <person name="Whitman W.B."/>
            <person name="Woyke T."/>
            <person name="Klenk H.P."/>
            <person name="Zhou Y."/>
            <person name="Lilburn T.G."/>
            <person name="Beck B.J."/>
            <person name="De Vos P."/>
            <person name="Vandamme P."/>
            <person name="Eisen J.A."/>
            <person name="Garrity G."/>
            <person name="Hugenholtz P."/>
            <person name="Kyrpides N.C."/>
        </authorList>
    </citation>
    <scope>NUCLEOTIDE SEQUENCE [LARGE SCALE GENOMIC DNA]</scope>
    <source>
        <strain evidence="7 8">CECT 7306</strain>
    </source>
</reference>
<dbReference type="Proteomes" id="UP000276232">
    <property type="component" value="Unassembled WGS sequence"/>
</dbReference>
<evidence type="ECO:0000313" key="8">
    <source>
        <dbReference type="Proteomes" id="UP000276232"/>
    </source>
</evidence>
<dbReference type="GO" id="GO:0003677">
    <property type="term" value="F:DNA binding"/>
    <property type="evidence" value="ECO:0007669"/>
    <property type="project" value="UniProtKB-UniRule"/>
</dbReference>
<proteinExistence type="predicted"/>
<evidence type="ECO:0000256" key="3">
    <source>
        <dbReference type="ARBA" id="ARBA00023125"/>
    </source>
</evidence>
<name>A0A3N1GAC5_9ACTN</name>